<keyword evidence="5" id="KW-1185">Reference proteome</keyword>
<feature type="domain" description="DUF1731" evidence="3">
    <location>
        <begin position="253"/>
        <end position="299"/>
    </location>
</feature>
<dbReference type="STRING" id="1714264.BTO30_15450"/>
<sequence length="309" mass="33882">MKAAIAGGTGFIGKALTNELVKNGYDVYILTRNIDNKKETDSIHYVQWLAAGAAPEKQLQGVSVFINLTGESLNSGRWTDERKKRILDSRISSTREIIRIMNALPDKSSALINASAIGIYPNSDTDTFTEKSRAVGNDFLTHTVNAWEKEAVQADKAGIRTVLARFGIILGKEDGALPRMAMPYRLFAGGKIGSGRQWMSWIHVKDAARALRFAAENGMLEGPLNVTAPNPVRMNDFGKTLAKVLGRPHWLFVPAPALKAGLGEMSTLILDGQRVLPETLLQSGFQFEFPLVRGALDDLYNGRGIIKRD</sequence>
<dbReference type="InterPro" id="IPR001509">
    <property type="entry name" value="Epimerase_deHydtase"/>
</dbReference>
<organism evidence="4 5">
    <name type="scientific">Domibacillus antri</name>
    <dbReference type="NCBI Taxonomy" id="1714264"/>
    <lineage>
        <taxon>Bacteria</taxon>
        <taxon>Bacillati</taxon>
        <taxon>Bacillota</taxon>
        <taxon>Bacilli</taxon>
        <taxon>Bacillales</taxon>
        <taxon>Bacillaceae</taxon>
        <taxon>Domibacillus</taxon>
    </lineage>
</organism>
<dbReference type="RefSeq" id="WP_075399600.1">
    <property type="nucleotide sequence ID" value="NZ_MSDU01000053.1"/>
</dbReference>
<comment type="caution">
    <text evidence="4">The sequence shown here is derived from an EMBL/GenBank/DDBJ whole genome shotgun (WGS) entry which is preliminary data.</text>
</comment>
<comment type="similarity">
    <text evidence="1">Belongs to the NAD(P)-dependent epimerase/dehydratase family. SDR39U1 subfamily.</text>
</comment>
<dbReference type="OrthoDB" id="9801773at2"/>
<dbReference type="Pfam" id="PF01370">
    <property type="entry name" value="Epimerase"/>
    <property type="match status" value="1"/>
</dbReference>
<dbReference type="InterPro" id="IPR013549">
    <property type="entry name" value="DUF1731"/>
</dbReference>
<evidence type="ECO:0000259" key="3">
    <source>
        <dbReference type="Pfam" id="PF08338"/>
    </source>
</evidence>
<evidence type="ECO:0000313" key="4">
    <source>
        <dbReference type="EMBL" id="OLN21355.1"/>
    </source>
</evidence>
<feature type="domain" description="NAD-dependent epimerase/dehydratase" evidence="2">
    <location>
        <begin position="4"/>
        <end position="217"/>
    </location>
</feature>
<evidence type="ECO:0000313" key="5">
    <source>
        <dbReference type="Proteomes" id="UP000185568"/>
    </source>
</evidence>
<dbReference type="InterPro" id="IPR036291">
    <property type="entry name" value="NAD(P)-bd_dom_sf"/>
</dbReference>
<proteinExistence type="inferred from homology"/>
<dbReference type="SUPFAM" id="SSF51735">
    <property type="entry name" value="NAD(P)-binding Rossmann-fold domains"/>
    <property type="match status" value="1"/>
</dbReference>
<dbReference type="Proteomes" id="UP000185568">
    <property type="component" value="Unassembled WGS sequence"/>
</dbReference>
<reference evidence="4 5" key="1">
    <citation type="submission" date="2016-12" db="EMBL/GenBank/DDBJ databases">
        <title>Domibacillus antri genome sequencing.</title>
        <authorList>
            <person name="Verma A."/>
            <person name="Krishnamurthi S."/>
        </authorList>
    </citation>
    <scope>NUCLEOTIDE SEQUENCE [LARGE SCALE GENOMIC DNA]</scope>
    <source>
        <strain evidence="4 5">XD80</strain>
    </source>
</reference>
<dbReference type="EMBL" id="MSDU01000053">
    <property type="protein sequence ID" value="OLN21355.1"/>
    <property type="molecule type" value="Genomic_DNA"/>
</dbReference>
<gene>
    <name evidence="4" type="ORF">BTO30_15450</name>
</gene>
<dbReference type="InterPro" id="IPR010099">
    <property type="entry name" value="SDR39U1"/>
</dbReference>
<dbReference type="Gene3D" id="3.40.50.720">
    <property type="entry name" value="NAD(P)-binding Rossmann-like Domain"/>
    <property type="match status" value="1"/>
</dbReference>
<name>A0A1Q8Q214_9BACI</name>
<dbReference type="PANTHER" id="PTHR11092:SF0">
    <property type="entry name" value="EPIMERASE FAMILY PROTEIN SDR39U1"/>
    <property type="match status" value="1"/>
</dbReference>
<protein>
    <submittedName>
        <fullName evidence="4">TIGR01777 family protein</fullName>
    </submittedName>
</protein>
<evidence type="ECO:0000259" key="2">
    <source>
        <dbReference type="Pfam" id="PF01370"/>
    </source>
</evidence>
<accession>A0A1Q8Q214</accession>
<dbReference type="CDD" id="cd05242">
    <property type="entry name" value="SDR_a8"/>
    <property type="match status" value="1"/>
</dbReference>
<dbReference type="AlphaFoldDB" id="A0A1Q8Q214"/>
<dbReference type="Pfam" id="PF08338">
    <property type="entry name" value="DUF1731"/>
    <property type="match status" value="1"/>
</dbReference>
<evidence type="ECO:0000256" key="1">
    <source>
        <dbReference type="ARBA" id="ARBA00009353"/>
    </source>
</evidence>
<dbReference type="NCBIfam" id="TIGR01777">
    <property type="entry name" value="yfcH"/>
    <property type="match status" value="1"/>
</dbReference>
<dbReference type="PANTHER" id="PTHR11092">
    <property type="entry name" value="SUGAR NUCLEOTIDE EPIMERASE RELATED"/>
    <property type="match status" value="1"/>
</dbReference>